<accession>R6SDR5</accession>
<dbReference type="Proteomes" id="UP000018142">
    <property type="component" value="Unassembled WGS sequence"/>
</dbReference>
<dbReference type="Gene3D" id="3.40.50.300">
    <property type="entry name" value="P-loop containing nucleotide triphosphate hydrolases"/>
    <property type="match status" value="1"/>
</dbReference>
<evidence type="ECO:0000259" key="1">
    <source>
        <dbReference type="Pfam" id="PF19044"/>
    </source>
</evidence>
<proteinExistence type="predicted"/>
<dbReference type="InterPro" id="IPR051162">
    <property type="entry name" value="T4SS_component"/>
</dbReference>
<dbReference type="Pfam" id="PF19044">
    <property type="entry name" value="P-loop_TraG"/>
    <property type="match status" value="1"/>
</dbReference>
<name>R6SDR5_9FIRM</name>
<dbReference type="AlphaFoldDB" id="R6SDR5"/>
<dbReference type="PANTHER" id="PTHR30121">
    <property type="entry name" value="UNCHARACTERIZED PROTEIN YJGR-RELATED"/>
    <property type="match status" value="1"/>
</dbReference>
<dbReference type="InterPro" id="IPR043964">
    <property type="entry name" value="P-loop_TraG"/>
</dbReference>
<dbReference type="EMBL" id="CBFJ010000065">
    <property type="protein sequence ID" value="CDC44757.1"/>
    <property type="molecule type" value="Genomic_DNA"/>
</dbReference>
<comment type="caution">
    <text evidence="2">The sequence shown here is derived from an EMBL/GenBank/DDBJ whole genome shotgun (WGS) entry which is preliminary data.</text>
</comment>
<dbReference type="SUPFAM" id="SSF52540">
    <property type="entry name" value="P-loop containing nucleoside triphosphate hydrolases"/>
    <property type="match status" value="1"/>
</dbReference>
<feature type="domain" description="TraG P-loop" evidence="1">
    <location>
        <begin position="446"/>
        <end position="754"/>
    </location>
</feature>
<gene>
    <name evidence="2" type="ORF">BN788_01556</name>
</gene>
<evidence type="ECO:0000313" key="3">
    <source>
        <dbReference type="Proteomes" id="UP000018142"/>
    </source>
</evidence>
<dbReference type="PANTHER" id="PTHR30121:SF6">
    <property type="entry name" value="SLR6007 PROTEIN"/>
    <property type="match status" value="1"/>
</dbReference>
<reference evidence="2" key="1">
    <citation type="submission" date="2012-11" db="EMBL/GenBank/DDBJ databases">
        <title>Dependencies among metagenomic species, viruses, plasmids and units of genetic variation.</title>
        <authorList>
            <person name="Nielsen H.B."/>
            <person name="Almeida M."/>
            <person name="Juncker A.S."/>
            <person name="Rasmussen S."/>
            <person name="Li J."/>
            <person name="Sunagawa S."/>
            <person name="Plichta D."/>
            <person name="Gautier L."/>
            <person name="Le Chatelier E."/>
            <person name="Peletier E."/>
            <person name="Bonde I."/>
            <person name="Nielsen T."/>
            <person name="Manichanh C."/>
            <person name="Arumugam M."/>
            <person name="Batto J."/>
            <person name="Santos M.B.Q.D."/>
            <person name="Blom N."/>
            <person name="Borruel N."/>
            <person name="Burgdorf K.S."/>
            <person name="Boumezbeur F."/>
            <person name="Casellas F."/>
            <person name="Dore J."/>
            <person name="Guarner F."/>
            <person name="Hansen T."/>
            <person name="Hildebrand F."/>
            <person name="Kaas R.S."/>
            <person name="Kennedy S."/>
            <person name="Kristiansen K."/>
            <person name="Kultima J.R."/>
            <person name="Leonard P."/>
            <person name="Levenez F."/>
            <person name="Lund O."/>
            <person name="Moumen B."/>
            <person name="Le Paslier D."/>
            <person name="Pons N."/>
            <person name="Pedersen O."/>
            <person name="Prifti E."/>
            <person name="Qin J."/>
            <person name="Raes J."/>
            <person name="Tap J."/>
            <person name="Tims S."/>
            <person name="Ussery D.W."/>
            <person name="Yamada T."/>
            <person name="MetaHit consortium"/>
            <person name="Renault P."/>
            <person name="Sicheritz-Ponten T."/>
            <person name="Bork P."/>
            <person name="Wang J."/>
            <person name="Brunak S."/>
            <person name="Ehrlich S.D."/>
        </authorList>
    </citation>
    <scope>NUCLEOTIDE SEQUENCE [LARGE SCALE GENOMIC DNA]</scope>
</reference>
<protein>
    <recommendedName>
        <fullName evidence="1">TraG P-loop domain-containing protein</fullName>
    </recommendedName>
</protein>
<organism evidence="2 3">
    <name type="scientific">[Eubacterium] siraeum CAG:80</name>
    <dbReference type="NCBI Taxonomy" id="1263080"/>
    <lineage>
        <taxon>Bacteria</taxon>
        <taxon>Bacillati</taxon>
        <taxon>Bacillota</taxon>
        <taxon>Clostridia</taxon>
        <taxon>Eubacteriales</taxon>
        <taxon>Oscillospiraceae</taxon>
        <taxon>Oscillospiraceae incertae sedis</taxon>
    </lineage>
</organism>
<dbReference type="NCBIfam" id="NF045971">
    <property type="entry name" value="conju_CD1110"/>
    <property type="match status" value="1"/>
</dbReference>
<sequence length="798" mass="91270">MSIIDNLFNVWAKKNVPFGYEKRIVMPKSAQDTIPFYEVYDNGLFLTGTNTFTLIFAFSNIDYSLLRDKEQEETYQRYQRLLNALPVEINFQEFIMNSSVNTAKLRDILISNNEEISGDLLDDYNKNLETYITKSEDATSEKITLVAMSYTPNETVDNVNILFRYYRELQNFYAAMGSETHQLMPEDVFAVLYEYYHPFDNTEFLLPNDIYSRGGSIKDYIAPSMFAFRPKEIEIGNSYTRIMYMARYDRTLDDEFIRDILDNNCKVAVSKHIRHIDKSEAQDKVKDNIYSHQGKIQARLEKNHKKGLNFVPYHWMERERELEDLQERLSDTNCELFKIGVYISLSAATKEELDELTEAIRSKGKKHQVVIDCLVRQQEKALNSVLPFGINHFDTANGNSVNTYVLSDAAGILIPFSARSYFSDTGLCYGMNKHTNAIIVLDRAEEMNANGFILGTSGSGKSMYCKSEIIDTIIRYPKSEKIIIDPDGEYYPIIKQFGGDTLKLSADSETKINIFDTDINISENGTSAVAMKSELIMSIIETARGFPLSAADKSIIDSCVKEVYADYVLNNGNPEFIPTFVDFYNALINKKLPEADQIALDIELYVNGSFNTFSGKTNIHTDNKLLSIDISDMGEQLRPVGLQVILEYIWQRVRDNRTKGVQTWVWVDEFSIMFNDGNDKETVRSADFFQKVFKRIRKYGGIPTGITQNITEVLESGQARLMLSNSEFVVLLQQKKTDLDKVIELFNLSPSQSSYLKTGEKGTGLIVSGKKIIPFDRRISKDSSIYNLCQTDFRRDVT</sequence>
<evidence type="ECO:0000313" key="2">
    <source>
        <dbReference type="EMBL" id="CDC44757.1"/>
    </source>
</evidence>
<dbReference type="Gene3D" id="1.10.8.730">
    <property type="match status" value="1"/>
</dbReference>
<dbReference type="InterPro" id="IPR027417">
    <property type="entry name" value="P-loop_NTPase"/>
</dbReference>